<dbReference type="Proteomes" id="UP000003295">
    <property type="component" value="Unassembled WGS sequence"/>
</dbReference>
<reference evidence="2 3" key="1">
    <citation type="submission" date="2009-04" db="EMBL/GenBank/DDBJ databases">
        <authorList>
            <person name="Weinstock G."/>
            <person name="Sodergren E."/>
            <person name="Clifton S."/>
            <person name="Fulton L."/>
            <person name="Fulton B."/>
            <person name="Courtney L."/>
            <person name="Fronick C."/>
            <person name="Harrison M."/>
            <person name="Strong C."/>
            <person name="Farmer C."/>
            <person name="Delahaunty K."/>
            <person name="Markovic C."/>
            <person name="Hall O."/>
            <person name="Minx P."/>
            <person name="Tomlinson C."/>
            <person name="Mitreva M."/>
            <person name="Nelson J."/>
            <person name="Hou S."/>
            <person name="Wollam A."/>
            <person name="Pepin K.H."/>
            <person name="Johnson M."/>
            <person name="Bhonagiri V."/>
            <person name="Nash W.E."/>
            <person name="Warren W."/>
            <person name="Chinwalla A."/>
            <person name="Mardis E.R."/>
            <person name="Wilson R.K."/>
        </authorList>
    </citation>
    <scope>NUCLEOTIDE SEQUENCE [LARGE SCALE GENOMIC DNA]</scope>
    <source>
        <strain evidence="2 3">DSM 13280</strain>
    </source>
</reference>
<feature type="region of interest" description="Disordered" evidence="1">
    <location>
        <begin position="38"/>
        <end position="58"/>
    </location>
</feature>
<sequence length="58" mass="6496">MNPLADAVLIPRCNGKTFFATHFDMHAHIQGGTTALRSAQVHREIDTEPHPEEDHNGY</sequence>
<evidence type="ECO:0000313" key="2">
    <source>
        <dbReference type="EMBL" id="EEP44510.1"/>
    </source>
</evidence>
<comment type="caution">
    <text evidence="2">The sequence shown here is derived from an EMBL/GenBank/DDBJ whole genome shotgun (WGS) entry which is preliminary data.</text>
</comment>
<accession>C4F9I6</accession>
<evidence type="ECO:0000313" key="3">
    <source>
        <dbReference type="Proteomes" id="UP000003295"/>
    </source>
</evidence>
<protein>
    <submittedName>
        <fullName evidence="2">Uncharacterized protein</fullName>
    </submittedName>
</protein>
<proteinExistence type="predicted"/>
<dbReference type="AlphaFoldDB" id="C4F9I6"/>
<name>C4F9I6_9ACTN</name>
<evidence type="ECO:0000256" key="1">
    <source>
        <dbReference type="SAM" id="MobiDB-lite"/>
    </source>
</evidence>
<dbReference type="EMBL" id="ABXH02000014">
    <property type="protein sequence ID" value="EEP44510.1"/>
    <property type="molecule type" value="Genomic_DNA"/>
</dbReference>
<dbReference type="STRING" id="521003.COLINT_02720"/>
<organism evidence="2 3">
    <name type="scientific">Collinsella intestinalis DSM 13280</name>
    <dbReference type="NCBI Taxonomy" id="521003"/>
    <lineage>
        <taxon>Bacteria</taxon>
        <taxon>Bacillati</taxon>
        <taxon>Actinomycetota</taxon>
        <taxon>Coriobacteriia</taxon>
        <taxon>Coriobacteriales</taxon>
        <taxon>Coriobacteriaceae</taxon>
        <taxon>Collinsella</taxon>
    </lineage>
</organism>
<gene>
    <name evidence="2" type="ORF">COLINT_02720</name>
</gene>
<feature type="compositionally biased region" description="Basic and acidic residues" evidence="1">
    <location>
        <begin position="41"/>
        <end position="58"/>
    </location>
</feature>
<dbReference type="HOGENOM" id="CLU_2971628_0_0_11"/>